<dbReference type="InterPro" id="IPR003838">
    <property type="entry name" value="ABC3_permease_C"/>
</dbReference>
<feature type="domain" description="ABC3 transporter permease C-terminal" evidence="6">
    <location>
        <begin position="284"/>
        <end position="393"/>
    </location>
</feature>
<dbReference type="STRING" id="1267768.BV394_11920"/>
<organism evidence="7 8">
    <name type="scientific">Brevirhabdus pacifica</name>
    <dbReference type="NCBI Taxonomy" id="1267768"/>
    <lineage>
        <taxon>Bacteria</taxon>
        <taxon>Pseudomonadati</taxon>
        <taxon>Pseudomonadota</taxon>
        <taxon>Alphaproteobacteria</taxon>
        <taxon>Rhodobacterales</taxon>
        <taxon>Paracoccaceae</taxon>
        <taxon>Brevirhabdus</taxon>
    </lineage>
</organism>
<evidence type="ECO:0000256" key="2">
    <source>
        <dbReference type="ARBA" id="ARBA00022475"/>
    </source>
</evidence>
<sequence>MTGTGPQASTPQRARFATELASALRIARRELRGGLAAFRVFLFCLMLGVAAIAAVGVVRAAIQEGLTREGASLLGGDAELTFTYRVATGPERDWLEANAQRHSEVVEFRSMAVTGAGDGAERALTQVKAVDGAYPLVGQVELSPPMPLAQALAGRNGLPGAVVQPLLADRLGLQPGDRFRLGTQEFLLTALLERAPDGATDGFALGPRTLVATPDLDGSGLLGPGTLYSTHYRMLLPPDAELERVKAEALARFADQGARWRDARRGAPGIQRFVDRLGTFLVLVGLAGLAVGGVGVSAAVRAYLATRRGTIAVLKTLGASRRVILMAYGAQIGVLSALGIGAGLLLGLVLPNIALPLLAARLPVPAVPGLHPAPLLQAALYGALTAAVFTLWPLASTDQIRPAALFREAFTRIRAFPRPAFILVTAVLLALLVGAAALFAGSARLALAAAVGIAGALVALALAALALRWLARRLARLRAFRGRPSLRLALASIGGPGQEAMSVVLALGLGLSVMATVGQIDSNLRQTIAGDLPEVAPSYFFVDIQQDQIDEFRDRLAANPGVTRVEAAPMLRGVITRINDRPAEEFGNHWVLRGDRGLTYAATQPKGTRLTAGTWWPEDYAGPPQISFAAEEAEEIGLTLGDTITINILGRDITATITSLREVDFSNAGIGFVMAMNPAALAGAPHSFISTVYGDAEAEAAILRELSTAFPNITAIRVRDAIDTAARLMEGLAAAIAAGAGVTLLTGFAVLIGAAAAGEGARSFEAAVLKTLGASRVLVLGSFALRSVLLGAAAGAVAIAAGGASAWWVLERLMGLNYDFMALPALAVVGGGIAVTLLSSLFFSLRSISRRPARVLRGRE</sequence>
<keyword evidence="3" id="KW-0812">Transmembrane</keyword>
<evidence type="ECO:0000256" key="4">
    <source>
        <dbReference type="ARBA" id="ARBA00022989"/>
    </source>
</evidence>
<feature type="domain" description="ABC3 transporter permease C-terminal" evidence="6">
    <location>
        <begin position="740"/>
        <end position="849"/>
    </location>
</feature>
<dbReference type="OrthoDB" id="9775544at2"/>
<dbReference type="GO" id="GO:0005886">
    <property type="term" value="C:plasma membrane"/>
    <property type="evidence" value="ECO:0007669"/>
    <property type="project" value="UniProtKB-SubCell"/>
</dbReference>
<gene>
    <name evidence="7" type="ORF">BV394_11920</name>
</gene>
<reference evidence="7 8" key="1">
    <citation type="submission" date="2017-01" db="EMBL/GenBank/DDBJ databases">
        <title>Genomic analysis of Xuhuaishuia manganoxidans DY6-4.</title>
        <authorList>
            <person name="Wang X."/>
        </authorList>
    </citation>
    <scope>NUCLEOTIDE SEQUENCE [LARGE SCALE GENOMIC DNA]</scope>
    <source>
        <strain evidence="7 8">DY6-4</strain>
    </source>
</reference>
<accession>A0A2M9D500</accession>
<keyword evidence="5" id="KW-0472">Membrane</keyword>
<comment type="subcellular location">
    <subcellularLocation>
        <location evidence="1">Cell membrane</location>
        <topology evidence="1">Multi-pass membrane protein</topology>
    </subcellularLocation>
</comment>
<protein>
    <submittedName>
        <fullName evidence="7">Drug:proton antiporter</fullName>
    </submittedName>
</protein>
<proteinExistence type="predicted"/>
<evidence type="ECO:0000256" key="5">
    <source>
        <dbReference type="ARBA" id="ARBA00023136"/>
    </source>
</evidence>
<dbReference type="Proteomes" id="UP000187266">
    <property type="component" value="Chromosome"/>
</dbReference>
<dbReference type="InterPro" id="IPR038766">
    <property type="entry name" value="Membrane_comp_ABC_pdt"/>
</dbReference>
<evidence type="ECO:0000313" key="8">
    <source>
        <dbReference type="Proteomes" id="UP000187266"/>
    </source>
</evidence>
<dbReference type="Pfam" id="PF02687">
    <property type="entry name" value="FtsX"/>
    <property type="match status" value="2"/>
</dbReference>
<evidence type="ECO:0000259" key="6">
    <source>
        <dbReference type="Pfam" id="PF02687"/>
    </source>
</evidence>
<name>A0A1U7DKE7_9RHOB</name>
<keyword evidence="2" id="KW-1003">Cell membrane</keyword>
<keyword evidence="8" id="KW-1185">Reference proteome</keyword>
<dbReference type="RefSeq" id="WP_076980366.1">
    <property type="nucleotide sequence ID" value="NZ_CP019124.1"/>
</dbReference>
<dbReference type="AlphaFoldDB" id="A0A1U7DKE7"/>
<dbReference type="PANTHER" id="PTHR30287:SF1">
    <property type="entry name" value="INNER MEMBRANE PROTEIN"/>
    <property type="match status" value="1"/>
</dbReference>
<evidence type="ECO:0000256" key="1">
    <source>
        <dbReference type="ARBA" id="ARBA00004651"/>
    </source>
</evidence>
<keyword evidence="4" id="KW-1133">Transmembrane helix</keyword>
<evidence type="ECO:0000256" key="3">
    <source>
        <dbReference type="ARBA" id="ARBA00022692"/>
    </source>
</evidence>
<dbReference type="EMBL" id="CP019124">
    <property type="protein sequence ID" value="APX90348.1"/>
    <property type="molecule type" value="Genomic_DNA"/>
</dbReference>
<evidence type="ECO:0000313" key="7">
    <source>
        <dbReference type="EMBL" id="APX90348.1"/>
    </source>
</evidence>
<dbReference type="PANTHER" id="PTHR30287">
    <property type="entry name" value="MEMBRANE COMPONENT OF PREDICTED ABC SUPERFAMILY METABOLITE UPTAKE TRANSPORTER"/>
    <property type="match status" value="1"/>
</dbReference>
<accession>A0A1U7DKE7</accession>